<feature type="repeat" description="PPR" evidence="2">
    <location>
        <begin position="321"/>
        <end position="355"/>
    </location>
</feature>
<evidence type="ECO:0000259" key="3">
    <source>
        <dbReference type="Pfam" id="PF13966"/>
    </source>
</evidence>
<dbReference type="PROSITE" id="PS51375">
    <property type="entry name" value="PPR"/>
    <property type="match status" value="5"/>
</dbReference>
<name>A0A2N9IR46_FAGSY</name>
<dbReference type="InterPro" id="IPR011990">
    <property type="entry name" value="TPR-like_helical_dom_sf"/>
</dbReference>
<dbReference type="EMBL" id="OIVN01006160">
    <property type="protein sequence ID" value="SPD26650.1"/>
    <property type="molecule type" value="Genomic_DNA"/>
</dbReference>
<evidence type="ECO:0000256" key="2">
    <source>
        <dbReference type="PROSITE-ProRule" id="PRU00708"/>
    </source>
</evidence>
<evidence type="ECO:0000256" key="1">
    <source>
        <dbReference type="ARBA" id="ARBA00022737"/>
    </source>
</evidence>
<feature type="repeat" description="PPR" evidence="2">
    <location>
        <begin position="158"/>
        <end position="188"/>
    </location>
</feature>
<evidence type="ECO:0000313" key="4">
    <source>
        <dbReference type="EMBL" id="SPD26650.1"/>
    </source>
</evidence>
<organism evidence="4">
    <name type="scientific">Fagus sylvatica</name>
    <name type="common">Beechnut</name>
    <dbReference type="NCBI Taxonomy" id="28930"/>
    <lineage>
        <taxon>Eukaryota</taxon>
        <taxon>Viridiplantae</taxon>
        <taxon>Streptophyta</taxon>
        <taxon>Embryophyta</taxon>
        <taxon>Tracheophyta</taxon>
        <taxon>Spermatophyta</taxon>
        <taxon>Magnoliopsida</taxon>
        <taxon>eudicotyledons</taxon>
        <taxon>Gunneridae</taxon>
        <taxon>Pentapetalae</taxon>
        <taxon>rosids</taxon>
        <taxon>fabids</taxon>
        <taxon>Fagales</taxon>
        <taxon>Fagaceae</taxon>
        <taxon>Fagus</taxon>
    </lineage>
</organism>
<sequence>MIKTYLQENCINHARKLFDQNPSSRNVVTWNTMISGYIKSHQMQHAHHMFDQMPMKDVVSWNTMLSGLHKTKNPEGAYLCLLQMGRVGFRPNQYTVSIVISVVLDSVFNVLVSQIHARAICLALNLGVFVGSALMRGYANVGDQVGLQRVFEDILVKDVTSWNALVSGYMELGCIVEAQGVFDVMPERNIVSWTSLVNGYIGNKKINEARSVFNKMSERNVVSWTVMISGYVQNQKFMDALNIFIWMLKLGYWPNQFTFSSVLDACAGCSSLLMGLQVHSSILKFGVPGDVILSTSLVDMYAKCGDIEAAFSVFESIPKKNLVSWNSIIGGYARHGLATRALEEFERMIKVGVRPDEVTFVNVLSACGHGGLIEEGEKYFNSMVEYAIKAGVEHYACMVDLYGRAGKLEKAENLIKEMPFEPDVVVWGALLGACGLHSSLELGQVAAERICKLKNDHPAVYSMLSKIHGEKGVWSSVIEIREMMKERRVKKQKAASHFEAKVDVVLRNKQWFWRAARSEQLVGIQKLKGLEVNWWKLLWFDLTIPRHSFIGWLAMKSKLPAKSRMIQWGFTSDSNCVFYRAIEDRDHLFFQCSWEFVMS</sequence>
<dbReference type="Pfam" id="PF13041">
    <property type="entry name" value="PPR_2"/>
    <property type="match status" value="4"/>
</dbReference>
<dbReference type="GO" id="GO:0003723">
    <property type="term" value="F:RNA binding"/>
    <property type="evidence" value="ECO:0007669"/>
    <property type="project" value="InterPro"/>
</dbReference>
<dbReference type="InterPro" id="IPR026960">
    <property type="entry name" value="RVT-Znf"/>
</dbReference>
<dbReference type="NCBIfam" id="TIGR00756">
    <property type="entry name" value="PPR"/>
    <property type="match status" value="5"/>
</dbReference>
<reference evidence="4" key="1">
    <citation type="submission" date="2018-02" db="EMBL/GenBank/DDBJ databases">
        <authorList>
            <person name="Cohen D.B."/>
            <person name="Kent A.D."/>
        </authorList>
    </citation>
    <scope>NUCLEOTIDE SEQUENCE</scope>
</reference>
<dbReference type="GO" id="GO:0009451">
    <property type="term" value="P:RNA modification"/>
    <property type="evidence" value="ECO:0007669"/>
    <property type="project" value="InterPro"/>
</dbReference>
<keyword evidence="1" id="KW-0677">Repeat</keyword>
<protein>
    <recommendedName>
        <fullName evidence="3">Reverse transcriptase zinc-binding domain-containing protein</fullName>
    </recommendedName>
</protein>
<proteinExistence type="predicted"/>
<feature type="repeat" description="PPR" evidence="2">
    <location>
        <begin position="189"/>
        <end position="223"/>
    </location>
</feature>
<dbReference type="InterPro" id="IPR002885">
    <property type="entry name" value="PPR_rpt"/>
</dbReference>
<dbReference type="FunFam" id="1.25.40.10:FF:000090">
    <property type="entry name" value="Pentatricopeptide repeat-containing protein, chloroplastic"/>
    <property type="match status" value="1"/>
</dbReference>
<feature type="repeat" description="PPR" evidence="2">
    <location>
        <begin position="26"/>
        <end position="60"/>
    </location>
</feature>
<dbReference type="AlphaFoldDB" id="A0A2N9IR46"/>
<dbReference type="InterPro" id="IPR046960">
    <property type="entry name" value="PPR_At4g14850-like_plant"/>
</dbReference>
<gene>
    <name evidence="4" type="ORF">FSB_LOCUS54532</name>
</gene>
<dbReference type="Pfam" id="PF13966">
    <property type="entry name" value="zf-RVT"/>
    <property type="match status" value="1"/>
</dbReference>
<feature type="domain" description="Reverse transcriptase zinc-binding" evidence="3">
    <location>
        <begin position="529"/>
        <end position="594"/>
    </location>
</feature>
<accession>A0A2N9IR46</accession>
<dbReference type="Pfam" id="PF01535">
    <property type="entry name" value="PPR"/>
    <property type="match status" value="2"/>
</dbReference>
<dbReference type="InterPro" id="IPR046848">
    <property type="entry name" value="E_motif"/>
</dbReference>
<feature type="repeat" description="PPR" evidence="2">
    <location>
        <begin position="356"/>
        <end position="390"/>
    </location>
</feature>
<dbReference type="PANTHER" id="PTHR47926:SF511">
    <property type="entry name" value="PENTATRICOPEPTIDE REPEAT-CONTAINING PROTEIN"/>
    <property type="match status" value="1"/>
</dbReference>
<dbReference type="PANTHER" id="PTHR47926">
    <property type="entry name" value="PENTATRICOPEPTIDE REPEAT-CONTAINING PROTEIN"/>
    <property type="match status" value="1"/>
</dbReference>
<dbReference type="Pfam" id="PF20431">
    <property type="entry name" value="E_motif"/>
    <property type="match status" value="1"/>
</dbReference>
<dbReference type="Gene3D" id="1.25.40.10">
    <property type="entry name" value="Tetratricopeptide repeat domain"/>
    <property type="match status" value="5"/>
</dbReference>